<evidence type="ECO:0000256" key="1">
    <source>
        <dbReference type="SAM" id="Coils"/>
    </source>
</evidence>
<reference evidence="2 3" key="1">
    <citation type="submission" date="2016-07" db="EMBL/GenBank/DDBJ databases">
        <title>High microdiversification within the ubiquitous acI lineage of Actinobacteria.</title>
        <authorList>
            <person name="Neuenschwander S.M."/>
            <person name="Salcher M."/>
            <person name="Ghai R."/>
            <person name="Pernthaler J."/>
        </authorList>
    </citation>
    <scope>NUCLEOTIDE SEQUENCE [LARGE SCALE GENOMIC DNA]</scope>
    <source>
        <strain evidence="2">MMS-VB-114</strain>
    </source>
</reference>
<gene>
    <name evidence="2" type="ORF">PHILAsVB114_00475</name>
</gene>
<protein>
    <recommendedName>
        <fullName evidence="4">Sulfotransferase family protein</fullName>
    </recommendedName>
</protein>
<evidence type="ECO:0000313" key="3">
    <source>
        <dbReference type="Proteomes" id="UP000217221"/>
    </source>
</evidence>
<keyword evidence="1" id="KW-0175">Coiled coil</keyword>
<dbReference type="Proteomes" id="UP000217221">
    <property type="component" value="Chromosome"/>
</dbReference>
<sequence>MKIGIAGPGRSGTTLLVRIFSEFGFKAPTENGGFSEQAQAGYESRIDGTSEFEIDKDPWFFEYVNSVSLANLNKYELILIPIRNRRDAVVSRVSQERASRALQHQSTEWTWSTWADVPGGAVFGIDSDSVNRTLSAGLWDLIEACERLRLPYKFIHFPKFASDFEYFWSSLGFLVERKISKQEAKKNFEQVVDLDKISSKSNDSESIKIQELENVISILQKETHKKEGNLLEAISERDIAISERDIAISERDIAISERDIAISERQKITHSKTWRIFGIYRGLKSYLSGQSKG</sequence>
<dbReference type="AlphaFoldDB" id="A0A249LDJ1"/>
<dbReference type="RefSeq" id="WP_095697466.1">
    <property type="nucleotide sequence ID" value="NZ_CP016782.1"/>
</dbReference>
<organism evidence="2 3">
    <name type="scientific">Candidatus Planktophila limnetica</name>
    <dbReference type="NCBI Taxonomy" id="573600"/>
    <lineage>
        <taxon>Bacteria</taxon>
        <taxon>Bacillati</taxon>
        <taxon>Actinomycetota</taxon>
        <taxon>Actinomycetes</taxon>
        <taxon>Candidatus Nanopelagicales</taxon>
        <taxon>Candidatus Nanopelagicaceae</taxon>
        <taxon>Candidatus Planktophila</taxon>
    </lineage>
</organism>
<accession>A0A249LDJ1</accession>
<dbReference type="KEGG" id="plim:PHILAsVB114_00475"/>
<dbReference type="SUPFAM" id="SSF52540">
    <property type="entry name" value="P-loop containing nucleoside triphosphate hydrolases"/>
    <property type="match status" value="1"/>
</dbReference>
<evidence type="ECO:0008006" key="4">
    <source>
        <dbReference type="Google" id="ProtNLM"/>
    </source>
</evidence>
<dbReference type="EMBL" id="CP016782">
    <property type="protein sequence ID" value="ASY27172.1"/>
    <property type="molecule type" value="Genomic_DNA"/>
</dbReference>
<dbReference type="OrthoDB" id="5196487at2"/>
<dbReference type="InterPro" id="IPR027417">
    <property type="entry name" value="P-loop_NTPase"/>
</dbReference>
<feature type="coiled-coil region" evidence="1">
    <location>
        <begin position="202"/>
        <end position="229"/>
    </location>
</feature>
<keyword evidence="3" id="KW-1185">Reference proteome</keyword>
<proteinExistence type="predicted"/>
<evidence type="ECO:0000313" key="2">
    <source>
        <dbReference type="EMBL" id="ASY27172.1"/>
    </source>
</evidence>
<name>A0A249LDJ1_9ACTN</name>